<dbReference type="AlphaFoldDB" id="A0A433QI45"/>
<name>A0A433QI45_9FUNG</name>
<dbReference type="InterPro" id="IPR013785">
    <property type="entry name" value="Aldolase_TIM"/>
</dbReference>
<dbReference type="GO" id="GO:0005737">
    <property type="term" value="C:cytoplasm"/>
    <property type="evidence" value="ECO:0007669"/>
    <property type="project" value="TreeGrafter"/>
</dbReference>
<keyword evidence="2" id="KW-0028">Amino-acid biosynthesis</keyword>
<evidence type="ECO:0000313" key="3">
    <source>
        <dbReference type="EMBL" id="RUS29221.1"/>
    </source>
</evidence>
<evidence type="ECO:0000313" key="4">
    <source>
        <dbReference type="Proteomes" id="UP000274822"/>
    </source>
</evidence>
<dbReference type="Gene3D" id="3.20.20.70">
    <property type="entry name" value="Aldolase class I"/>
    <property type="match status" value="2"/>
</dbReference>
<dbReference type="InterPro" id="IPR006062">
    <property type="entry name" value="His_biosynth"/>
</dbReference>
<comment type="caution">
    <text evidence="3">The sequence shown here is derived from an EMBL/GenBank/DDBJ whole genome shotgun (WGS) entry which is preliminary data.</text>
</comment>
<gene>
    <name evidence="3" type="ORF">BC938DRAFT_480912</name>
</gene>
<dbReference type="GO" id="GO:0000105">
    <property type="term" value="P:L-histidine biosynthetic process"/>
    <property type="evidence" value="ECO:0007669"/>
    <property type="project" value="UniProtKB-KW"/>
</dbReference>
<accession>A0A433QI45</accession>
<keyword evidence="2" id="KW-0368">Histidine biosynthesis</keyword>
<protein>
    <submittedName>
        <fullName evidence="3">Uncharacterized protein</fullName>
    </submittedName>
</protein>
<dbReference type="Proteomes" id="UP000274822">
    <property type="component" value="Unassembled WGS sequence"/>
</dbReference>
<dbReference type="GO" id="GO:0000162">
    <property type="term" value="P:L-tryptophan biosynthetic process"/>
    <property type="evidence" value="ECO:0007669"/>
    <property type="project" value="TreeGrafter"/>
</dbReference>
<sequence>MPTKFRPCIDLHNGQVKQIIGGSLTDAAPESLQTNFVSGESSGYYARLYKDNGLTGTHIIKLGPGNDDAAREALGAWPGGLQIGGGITADNAQEWVDAGADKVIVTSYLFPDARFSLARLEELERRVGKERLVVDVSEFLIHAADVEGLCKGVDEALVKRMSPHFRETPLEYKRPFPINSDHYPSIMQ</sequence>
<dbReference type="PANTHER" id="PTHR43090:SF2">
    <property type="entry name" value="1-(5-PHOSPHORIBOSYL)-5-[(5-PHOSPHORIBOSYLAMINO)METHYLIDENEAMINO] IMIDAZOLE-4-CARBOXAMIDE ISOMERASE"/>
    <property type="match status" value="1"/>
</dbReference>
<dbReference type="SUPFAM" id="SSF51366">
    <property type="entry name" value="Ribulose-phoshate binding barrel"/>
    <property type="match status" value="1"/>
</dbReference>
<proteinExistence type="inferred from homology"/>
<dbReference type="InterPro" id="IPR044524">
    <property type="entry name" value="Isoase_HisA-like"/>
</dbReference>
<reference evidence="3 4" key="1">
    <citation type="journal article" date="2018" name="New Phytol.">
        <title>Phylogenomics of Endogonaceae and evolution of mycorrhizas within Mucoromycota.</title>
        <authorList>
            <person name="Chang Y."/>
            <person name="Desiro A."/>
            <person name="Na H."/>
            <person name="Sandor L."/>
            <person name="Lipzen A."/>
            <person name="Clum A."/>
            <person name="Barry K."/>
            <person name="Grigoriev I.V."/>
            <person name="Martin F.M."/>
            <person name="Stajich J.E."/>
            <person name="Smith M.E."/>
            <person name="Bonito G."/>
            <person name="Spatafora J.W."/>
        </authorList>
    </citation>
    <scope>NUCLEOTIDE SEQUENCE [LARGE SCALE GENOMIC DNA]</scope>
    <source>
        <strain evidence="3 4">AD002</strain>
    </source>
</reference>
<keyword evidence="4" id="KW-1185">Reference proteome</keyword>
<dbReference type="InterPro" id="IPR011060">
    <property type="entry name" value="RibuloseP-bd_barrel"/>
</dbReference>
<organism evidence="3 4">
    <name type="scientific">Jimgerdemannia flammicorona</name>
    <dbReference type="NCBI Taxonomy" id="994334"/>
    <lineage>
        <taxon>Eukaryota</taxon>
        <taxon>Fungi</taxon>
        <taxon>Fungi incertae sedis</taxon>
        <taxon>Mucoromycota</taxon>
        <taxon>Mucoromycotina</taxon>
        <taxon>Endogonomycetes</taxon>
        <taxon>Endogonales</taxon>
        <taxon>Endogonaceae</taxon>
        <taxon>Jimgerdemannia</taxon>
    </lineage>
</organism>
<evidence type="ECO:0000256" key="1">
    <source>
        <dbReference type="ARBA" id="ARBA00009667"/>
    </source>
</evidence>
<evidence type="ECO:0000256" key="2">
    <source>
        <dbReference type="RuleBase" id="RU003657"/>
    </source>
</evidence>
<dbReference type="GO" id="GO:0003949">
    <property type="term" value="F:1-(5-phosphoribosyl)-5-[(5-phosphoribosylamino)methylideneamino]imidazole-4-carboxamide isomerase activity"/>
    <property type="evidence" value="ECO:0007669"/>
    <property type="project" value="InterPro"/>
</dbReference>
<dbReference type="Pfam" id="PF00977">
    <property type="entry name" value="His_biosynth"/>
    <property type="match status" value="1"/>
</dbReference>
<dbReference type="EMBL" id="RBNJ01005436">
    <property type="protein sequence ID" value="RUS29221.1"/>
    <property type="molecule type" value="Genomic_DNA"/>
</dbReference>
<dbReference type="PANTHER" id="PTHR43090">
    <property type="entry name" value="1-(5-PHOSPHORIBOSYL)-5-[(5-PHOSPHORIBOSYLAMINO)METHYLIDENEAMINO] IMIDAZOLE-4-CARBOXAMIDE ISOMERASE"/>
    <property type="match status" value="1"/>
</dbReference>
<comment type="similarity">
    <text evidence="1 2">Belongs to the HisA/HisF family.</text>
</comment>